<dbReference type="Proteomes" id="UP000030742">
    <property type="component" value="Unassembled WGS sequence"/>
</dbReference>
<feature type="compositionally biased region" description="Polar residues" evidence="1">
    <location>
        <begin position="104"/>
        <end position="123"/>
    </location>
</feature>
<dbReference type="AlphaFoldDB" id="U4UA09"/>
<feature type="region of interest" description="Disordered" evidence="1">
    <location>
        <begin position="78"/>
        <end position="123"/>
    </location>
</feature>
<protein>
    <submittedName>
        <fullName evidence="2">Uncharacterized protein</fullName>
    </submittedName>
</protein>
<sequence length="123" mass="13348">MAQGRDLLRSGMPFMHQLPARWRPVNHPGDGYLLRCGHALRVPGRLLLAEHHVLQHLVDLPVLTAVKRSWNALRNREGRGLGAASGDRHSSSSQGLPSVGGDTLTHNSTVTNAPKSPPLETNC</sequence>
<gene>
    <name evidence="2" type="ORF">D910_07216</name>
</gene>
<accession>U4UA09</accession>
<name>U4UA09_DENPD</name>
<organism evidence="2 3">
    <name type="scientific">Dendroctonus ponderosae</name>
    <name type="common">Mountain pine beetle</name>
    <dbReference type="NCBI Taxonomy" id="77166"/>
    <lineage>
        <taxon>Eukaryota</taxon>
        <taxon>Metazoa</taxon>
        <taxon>Ecdysozoa</taxon>
        <taxon>Arthropoda</taxon>
        <taxon>Hexapoda</taxon>
        <taxon>Insecta</taxon>
        <taxon>Pterygota</taxon>
        <taxon>Neoptera</taxon>
        <taxon>Endopterygota</taxon>
        <taxon>Coleoptera</taxon>
        <taxon>Polyphaga</taxon>
        <taxon>Cucujiformia</taxon>
        <taxon>Curculionidae</taxon>
        <taxon>Scolytinae</taxon>
        <taxon>Dendroctonus</taxon>
    </lineage>
</organism>
<dbReference type="EMBL" id="KB632191">
    <property type="protein sequence ID" value="ERL89857.1"/>
    <property type="molecule type" value="Genomic_DNA"/>
</dbReference>
<proteinExistence type="predicted"/>
<reference evidence="2 3" key="1">
    <citation type="journal article" date="2013" name="Genome Biol.">
        <title>Draft genome of the mountain pine beetle, Dendroctonus ponderosae Hopkins, a major forest pest.</title>
        <authorList>
            <person name="Keeling C.I."/>
            <person name="Yuen M.M."/>
            <person name="Liao N.Y."/>
            <person name="Docking T.R."/>
            <person name="Chan S.K."/>
            <person name="Taylor G.A."/>
            <person name="Palmquist D.L."/>
            <person name="Jackman S.D."/>
            <person name="Nguyen A."/>
            <person name="Li M."/>
            <person name="Henderson H."/>
            <person name="Janes J.K."/>
            <person name="Zhao Y."/>
            <person name="Pandoh P."/>
            <person name="Moore R."/>
            <person name="Sperling F.A."/>
            <person name="Huber D.P."/>
            <person name="Birol I."/>
            <person name="Jones S.J."/>
            <person name="Bohlmann J."/>
        </authorList>
    </citation>
    <scope>NUCLEOTIDE SEQUENCE</scope>
</reference>
<evidence type="ECO:0000313" key="3">
    <source>
        <dbReference type="Proteomes" id="UP000030742"/>
    </source>
</evidence>
<evidence type="ECO:0000313" key="2">
    <source>
        <dbReference type="EMBL" id="ERL89857.1"/>
    </source>
</evidence>
<evidence type="ECO:0000256" key="1">
    <source>
        <dbReference type="SAM" id="MobiDB-lite"/>
    </source>
</evidence>